<dbReference type="PANTHER" id="PTHR42711:SF5">
    <property type="entry name" value="ABC TRANSPORTER ATP-BINDING PROTEIN NATA"/>
    <property type="match status" value="1"/>
</dbReference>
<dbReference type="InterPro" id="IPR003593">
    <property type="entry name" value="AAA+_ATPase"/>
</dbReference>
<dbReference type="PROSITE" id="PS50893">
    <property type="entry name" value="ABC_TRANSPORTER_2"/>
    <property type="match status" value="1"/>
</dbReference>
<dbReference type="Pfam" id="PF00005">
    <property type="entry name" value="ABC_tran"/>
    <property type="match status" value="1"/>
</dbReference>
<keyword evidence="4" id="KW-0067">ATP-binding</keyword>
<gene>
    <name evidence="6" type="ORF">A9Q02_11980</name>
</gene>
<dbReference type="Proteomes" id="UP000220922">
    <property type="component" value="Unassembled WGS sequence"/>
</dbReference>
<dbReference type="InterPro" id="IPR003439">
    <property type="entry name" value="ABC_transporter-like_ATP-bd"/>
</dbReference>
<dbReference type="Gene3D" id="3.40.50.300">
    <property type="entry name" value="P-loop containing nucleotide triphosphate hydrolases"/>
    <property type="match status" value="1"/>
</dbReference>
<dbReference type="EMBL" id="LYXE01000069">
    <property type="protein sequence ID" value="PDV99504.1"/>
    <property type="molecule type" value="Genomic_DNA"/>
</dbReference>
<dbReference type="AlphaFoldDB" id="A0A2H3KVW4"/>
<comment type="caution">
    <text evidence="6">The sequence shown here is derived from an EMBL/GenBank/DDBJ whole genome shotgun (WGS) entry which is preliminary data.</text>
</comment>
<protein>
    <submittedName>
        <fullName evidence="6">ABC transporter</fullName>
    </submittedName>
</protein>
<keyword evidence="2" id="KW-0813">Transport</keyword>
<keyword evidence="3" id="KW-0547">Nucleotide-binding</keyword>
<comment type="similarity">
    <text evidence="1">Belongs to the ABC transporter superfamily.</text>
</comment>
<dbReference type="SUPFAM" id="SSF52540">
    <property type="entry name" value="P-loop containing nucleoside triphosphate hydrolases"/>
    <property type="match status" value="1"/>
</dbReference>
<accession>A0A2H3KVW4</accession>
<evidence type="ECO:0000313" key="6">
    <source>
        <dbReference type="EMBL" id="PDV99504.1"/>
    </source>
</evidence>
<proteinExistence type="inferred from homology"/>
<dbReference type="PROSITE" id="PS00211">
    <property type="entry name" value="ABC_TRANSPORTER_1"/>
    <property type="match status" value="1"/>
</dbReference>
<dbReference type="OrthoDB" id="9804819at2"/>
<organism evidence="6 7">
    <name type="scientific">Candidatus Chloroploca asiatica</name>
    <dbReference type="NCBI Taxonomy" id="1506545"/>
    <lineage>
        <taxon>Bacteria</taxon>
        <taxon>Bacillati</taxon>
        <taxon>Chloroflexota</taxon>
        <taxon>Chloroflexia</taxon>
        <taxon>Chloroflexales</taxon>
        <taxon>Chloroflexineae</taxon>
        <taxon>Oscillochloridaceae</taxon>
        <taxon>Candidatus Chloroploca</taxon>
    </lineage>
</organism>
<dbReference type="InterPro" id="IPR050763">
    <property type="entry name" value="ABC_transporter_ATP-binding"/>
</dbReference>
<dbReference type="SMART" id="SM00382">
    <property type="entry name" value="AAA"/>
    <property type="match status" value="1"/>
</dbReference>
<evidence type="ECO:0000259" key="5">
    <source>
        <dbReference type="PROSITE" id="PS50893"/>
    </source>
</evidence>
<dbReference type="InterPro" id="IPR027417">
    <property type="entry name" value="P-loop_NTPase"/>
</dbReference>
<dbReference type="InterPro" id="IPR017871">
    <property type="entry name" value="ABC_transporter-like_CS"/>
</dbReference>
<reference evidence="6 7" key="1">
    <citation type="submission" date="2016-05" db="EMBL/GenBank/DDBJ databases">
        <authorList>
            <person name="Lavstsen T."/>
            <person name="Jespersen J.S."/>
        </authorList>
    </citation>
    <scope>NUCLEOTIDE SEQUENCE [LARGE SCALE GENOMIC DNA]</scope>
    <source>
        <strain evidence="6 7">B7-9</strain>
    </source>
</reference>
<evidence type="ECO:0000256" key="4">
    <source>
        <dbReference type="ARBA" id="ARBA00022840"/>
    </source>
</evidence>
<dbReference type="RefSeq" id="WP_097651826.1">
    <property type="nucleotide sequence ID" value="NZ_LYXE01000069.1"/>
</dbReference>
<evidence type="ECO:0000256" key="2">
    <source>
        <dbReference type="ARBA" id="ARBA00022448"/>
    </source>
</evidence>
<dbReference type="GO" id="GO:0005524">
    <property type="term" value="F:ATP binding"/>
    <property type="evidence" value="ECO:0007669"/>
    <property type="project" value="UniProtKB-KW"/>
</dbReference>
<keyword evidence="7" id="KW-1185">Reference proteome</keyword>
<dbReference type="PANTHER" id="PTHR42711">
    <property type="entry name" value="ABC TRANSPORTER ATP-BINDING PROTEIN"/>
    <property type="match status" value="1"/>
</dbReference>
<name>A0A2H3KVW4_9CHLR</name>
<evidence type="ECO:0000256" key="3">
    <source>
        <dbReference type="ARBA" id="ARBA00022741"/>
    </source>
</evidence>
<sequence length="333" mass="36323">MIEAYQLSKQFGGFHAVRSIDLEVHPGELLALLGPNGAGKTTTVRMLGAILRPSSGYARICGLDVVTQAQTVRGKVGLLTEYPGLYGRMAALEYLDFFGGLLGLDPRQRSARANLLLQQFGLWEARHRRLDGYSKGMKQKIALVRALIHDPPVLFLDEPTTAMDPQSARTVRDAIGELRQADRSILLTTHNLAEAETLADRVAIIRGGQIIALGTFAELSRQLLGEPLFELVLAAPYTGAEAEPLLTDLVTVEATNATRLRFRSAQPNQVNPVILSRLTARGMPVVALAEVTRSLEDVYLRIVADDSSFGRTIPEATETIMTNLNPELDSAKL</sequence>
<dbReference type="GO" id="GO:0016887">
    <property type="term" value="F:ATP hydrolysis activity"/>
    <property type="evidence" value="ECO:0007669"/>
    <property type="project" value="InterPro"/>
</dbReference>
<evidence type="ECO:0000313" key="7">
    <source>
        <dbReference type="Proteomes" id="UP000220922"/>
    </source>
</evidence>
<evidence type="ECO:0000256" key="1">
    <source>
        <dbReference type="ARBA" id="ARBA00005417"/>
    </source>
</evidence>
<feature type="domain" description="ABC transporter" evidence="5">
    <location>
        <begin position="2"/>
        <end position="232"/>
    </location>
</feature>